<dbReference type="InterPro" id="IPR052381">
    <property type="entry name" value="AAA_domain_protein"/>
</dbReference>
<evidence type="ECO:0000256" key="5">
    <source>
        <dbReference type="SAM" id="MobiDB-lite"/>
    </source>
</evidence>
<dbReference type="SUPFAM" id="SSF52540">
    <property type="entry name" value="P-loop containing nucleoside triphosphate hydrolases"/>
    <property type="match status" value="1"/>
</dbReference>
<dbReference type="PANTHER" id="PTHR42960:SF1">
    <property type="entry name" value="YCF46 PROTEIN"/>
    <property type="match status" value="1"/>
</dbReference>
<evidence type="ECO:0000313" key="8">
    <source>
        <dbReference type="Proteomes" id="UP001320460"/>
    </source>
</evidence>
<proteinExistence type="inferred from homology"/>
<accession>A0ABM7VNK8</accession>
<dbReference type="Gene3D" id="1.25.10.10">
    <property type="entry name" value="Leucine-rich Repeat Variant"/>
    <property type="match status" value="2"/>
</dbReference>
<keyword evidence="8" id="KW-1185">Reference proteome</keyword>
<dbReference type="InterPro" id="IPR011989">
    <property type="entry name" value="ARM-like"/>
</dbReference>
<feature type="domain" description="AAA+ ATPase" evidence="6">
    <location>
        <begin position="270"/>
        <end position="406"/>
    </location>
</feature>
<dbReference type="Proteomes" id="UP001320460">
    <property type="component" value="Chromosome"/>
</dbReference>
<gene>
    <name evidence="7" type="ORF">PDTA9734_00770</name>
</gene>
<feature type="region of interest" description="Disordered" evidence="5">
    <location>
        <begin position="718"/>
        <end position="739"/>
    </location>
</feature>
<keyword evidence="2" id="KW-0067">ATP-binding</keyword>
<dbReference type="InterPro" id="IPR003593">
    <property type="entry name" value="AAA+_ATPase"/>
</dbReference>
<evidence type="ECO:0000259" key="6">
    <source>
        <dbReference type="SMART" id="SM00382"/>
    </source>
</evidence>
<dbReference type="InterPro" id="IPR027417">
    <property type="entry name" value="P-loop_NTPase"/>
</dbReference>
<protein>
    <recommendedName>
        <fullName evidence="4">Uncharacterized AAA domain-containing protein ycf46</fullName>
    </recommendedName>
</protein>
<dbReference type="Gene3D" id="1.10.8.60">
    <property type="match status" value="1"/>
</dbReference>
<dbReference type="EMBL" id="AP025334">
    <property type="protein sequence ID" value="BDD48590.1"/>
    <property type="molecule type" value="Genomic_DNA"/>
</dbReference>
<evidence type="ECO:0000256" key="4">
    <source>
        <dbReference type="ARBA" id="ARBA00040480"/>
    </source>
</evidence>
<dbReference type="PANTHER" id="PTHR42960">
    <property type="entry name" value="YCF46 PROTEIN"/>
    <property type="match status" value="1"/>
</dbReference>
<name>A0ABM7VNK8_9ENTR</name>
<dbReference type="SMART" id="SM00382">
    <property type="entry name" value="AAA"/>
    <property type="match status" value="1"/>
</dbReference>
<dbReference type="Gene3D" id="3.40.50.300">
    <property type="entry name" value="P-loop containing nucleotide triphosphate hydrolases"/>
    <property type="match status" value="1"/>
</dbReference>
<dbReference type="RefSeq" id="WP_125123700.1">
    <property type="nucleotide sequence ID" value="NZ_AP025334.1"/>
</dbReference>
<sequence>MDSLLTTRLVTWIRAGHAGFYLHSGEDDRIDTLLSAVAKETAFRLREWNLAWGWVDFDDRHPLVASGVSAPPQADQMLAGLLDDDLENTILVFRNIRTVLDSSPLVAARLQQLLLRIRRHHSGECCVVCVDDRVDIPSLIEPLITLVELPLPRREAIRQQAEQFARERRLTVSDALLNRISTTLTGLTASQISQSLAVALEKHGELDEKALAALLQEKEQIIGKSGVLEMVKVRENLTDIGGLENLKKWLERKAAILQRLPEAEEAGLQAPKGVLVAGMPGCGKSLTAKAVANLFGLPLLRLDIGSLLGKYVGESEHNMRRALAMAETISPCVLWVDELEKAFVGIGSSNASEVTSRLLGYFLTWMQEKTSAVFVVATANNVTALPPELLRKGRFDDVFYVGFPYLAERKAILSIHLKAAWHTFTAEQQQQLAVLCRNFAGADIQNAVNDARESAFLAGVNIDYSRLCRALERTVPLRETLRDQVGQYEALFEKMKLKAASHIDGLSLAEMIRLADDTNPHERLRVAQAEECSEDLLEKLAKDSYAEVRHAVYSNPYCTARILSACIAPAETGEVHDKTSLALACVHHNAPTNLLLSLIQKNKLNDEILLQLAEKAHCVESVLDALLSRKNSALQQAVLRHANCPEAQREEYLYEQNDALRAAVALNPALTAAQQAVLLKDNKSVVRIALAKNPALAEEVKQQLAQDNDSAVVDALEEAQKQPDAPAQESAGGGNDDSALLAQLDKGDVHALLALAERRNLSALVQRRFAQKVTNEAALATLAVNPKLTAETQQILASEGNPAVRDALAINPALVPTVQVYLYQNGRKATQQSLMQNASLCEEVQLMAVGHKDSDVLAIMARNPVVGESVCDMLLAINRIRIDESLTVNPNISPKAQRTLYSRSYYTSAGDRDERVKNKLCRNENLSEDLFNEMVASTKYHDDLLCNPSIGKFNYGKIDKGFKLMFNRIFGAFFVPEYLENPGLPERLQSIIIENNKDNAQYLAPIAANTGLVPSQQTILSQNVDLDVLLNLIKNPASTSRTVETATQQIKHDASIKDKLTEKVKRAAAAFENKKVELAKQHELTRDGFIKNITTVNDIIENELVTSLKDELVWLRDFAKGLGVSVPDTNTLFGHFSSSLDEYL</sequence>
<comment type="similarity">
    <text evidence="3">Belongs to the AAA ATPase family. Highly divergent.</text>
</comment>
<reference evidence="7 8" key="1">
    <citation type="submission" date="2021-12" db="EMBL/GenBank/DDBJ databases">
        <title>Complete genome sequence of Phytobacter diazotrophicus TA9734.</title>
        <authorList>
            <person name="Kubota H."/>
            <person name="Nakayama Y."/>
            <person name="Ariyoshi T."/>
        </authorList>
    </citation>
    <scope>NUCLEOTIDE SEQUENCE [LARGE SCALE GENOMIC DNA]</scope>
    <source>
        <strain evidence="7 8">TA9734</strain>
    </source>
</reference>
<organism evidence="7 8">
    <name type="scientific">Phytobacter diazotrophicus</name>
    <dbReference type="NCBI Taxonomy" id="395631"/>
    <lineage>
        <taxon>Bacteria</taxon>
        <taxon>Pseudomonadati</taxon>
        <taxon>Pseudomonadota</taxon>
        <taxon>Gammaproteobacteria</taxon>
        <taxon>Enterobacterales</taxon>
        <taxon>Enterobacteriaceae</taxon>
        <taxon>Phytobacter</taxon>
    </lineage>
</organism>
<evidence type="ECO:0000256" key="3">
    <source>
        <dbReference type="ARBA" id="ARBA00038088"/>
    </source>
</evidence>
<evidence type="ECO:0000256" key="2">
    <source>
        <dbReference type="ARBA" id="ARBA00022840"/>
    </source>
</evidence>
<evidence type="ECO:0000313" key="7">
    <source>
        <dbReference type="EMBL" id="BDD48590.1"/>
    </source>
</evidence>
<keyword evidence="1" id="KW-0547">Nucleotide-binding</keyword>
<dbReference type="InterPro" id="IPR003959">
    <property type="entry name" value="ATPase_AAA_core"/>
</dbReference>
<evidence type="ECO:0000256" key="1">
    <source>
        <dbReference type="ARBA" id="ARBA00022741"/>
    </source>
</evidence>
<dbReference type="Pfam" id="PF00004">
    <property type="entry name" value="AAA"/>
    <property type="match status" value="1"/>
</dbReference>